<evidence type="ECO:0000313" key="2">
    <source>
        <dbReference type="EMBL" id="SFH47308.1"/>
    </source>
</evidence>
<feature type="region of interest" description="Disordered" evidence="1">
    <location>
        <begin position="1"/>
        <end position="20"/>
    </location>
</feature>
<dbReference type="EMBL" id="FOPW01000006">
    <property type="protein sequence ID" value="SFH47308.1"/>
    <property type="molecule type" value="Genomic_DNA"/>
</dbReference>
<evidence type="ECO:0008006" key="4">
    <source>
        <dbReference type="Google" id="ProtNLM"/>
    </source>
</evidence>
<dbReference type="SUPFAM" id="SSF53383">
    <property type="entry name" value="PLP-dependent transferases"/>
    <property type="match status" value="1"/>
</dbReference>
<proteinExistence type="predicted"/>
<sequence>MGSGRRHAGNIGPGDPFEKVPELSRRARGVPVWAALRSLGRDGTIALVDRLAADARALADGLRSMPGVKVLNEVVFTQVCVSFDRDARTRRVTQQLIAHGSAWMSGSLWHDLDILRISVRNWSTDAADVAFSLAAVKRACATMDGAEDIAVVPDLEAAMGAVVDAANDIVQRRPDATCPAPHPHPHAIHSPATDDRN</sequence>
<reference evidence="2 3" key="1">
    <citation type="submission" date="2016-10" db="EMBL/GenBank/DDBJ databases">
        <authorList>
            <person name="Varghese N."/>
            <person name="Submissions S."/>
        </authorList>
    </citation>
    <scope>NUCLEOTIDE SEQUENCE [LARGE SCALE GENOMIC DNA]</scope>
    <source>
        <strain evidence="2 3">GMCC 1.11211</strain>
    </source>
</reference>
<dbReference type="Gene3D" id="3.90.1150.10">
    <property type="entry name" value="Aspartate Aminotransferase, domain 1"/>
    <property type="match status" value="1"/>
</dbReference>
<dbReference type="Proteomes" id="UP000199681">
    <property type="component" value="Unassembled WGS sequence"/>
</dbReference>
<evidence type="ECO:0000256" key="1">
    <source>
        <dbReference type="SAM" id="MobiDB-lite"/>
    </source>
</evidence>
<dbReference type="RefSeq" id="WP_373866150.1">
    <property type="nucleotide sequence ID" value="NZ_BKAC01000005.1"/>
</dbReference>
<dbReference type="InterPro" id="IPR015424">
    <property type="entry name" value="PyrdxlP-dep_Trfase"/>
</dbReference>
<gene>
    <name evidence="2" type="ORF">SAMN05216274_10620</name>
</gene>
<keyword evidence="3" id="KW-1185">Reference proteome</keyword>
<accession>A0ABY1ECW7</accession>
<dbReference type="InterPro" id="IPR015422">
    <property type="entry name" value="PyrdxlP-dep_Trfase_small"/>
</dbReference>
<evidence type="ECO:0000313" key="3">
    <source>
        <dbReference type="Proteomes" id="UP000199681"/>
    </source>
</evidence>
<comment type="caution">
    <text evidence="2">The sequence shown here is derived from an EMBL/GenBank/DDBJ whole genome shotgun (WGS) entry which is preliminary data.</text>
</comment>
<organism evidence="2 3">
    <name type="scientific">Cryobacterium levicorallinum</name>
    <dbReference type="NCBI Taxonomy" id="995038"/>
    <lineage>
        <taxon>Bacteria</taxon>
        <taxon>Bacillati</taxon>
        <taxon>Actinomycetota</taxon>
        <taxon>Actinomycetes</taxon>
        <taxon>Micrococcales</taxon>
        <taxon>Microbacteriaceae</taxon>
        <taxon>Cryobacterium</taxon>
    </lineage>
</organism>
<feature type="region of interest" description="Disordered" evidence="1">
    <location>
        <begin position="173"/>
        <end position="197"/>
    </location>
</feature>
<name>A0ABY1ECW7_9MICO</name>
<protein>
    <recommendedName>
        <fullName evidence="4">Aspartate aminotransferase family protein</fullName>
    </recommendedName>
</protein>